<accession>A0ACC0BVV6</accession>
<gene>
    <name evidence="1" type="ORF">M9H77_07745</name>
</gene>
<evidence type="ECO:0000313" key="1">
    <source>
        <dbReference type="EMBL" id="KAI5676795.1"/>
    </source>
</evidence>
<dbReference type="Proteomes" id="UP001060085">
    <property type="component" value="Linkage Group LG02"/>
</dbReference>
<organism evidence="1 2">
    <name type="scientific">Catharanthus roseus</name>
    <name type="common">Madagascar periwinkle</name>
    <name type="synonym">Vinca rosea</name>
    <dbReference type="NCBI Taxonomy" id="4058"/>
    <lineage>
        <taxon>Eukaryota</taxon>
        <taxon>Viridiplantae</taxon>
        <taxon>Streptophyta</taxon>
        <taxon>Embryophyta</taxon>
        <taxon>Tracheophyta</taxon>
        <taxon>Spermatophyta</taxon>
        <taxon>Magnoliopsida</taxon>
        <taxon>eudicotyledons</taxon>
        <taxon>Gunneridae</taxon>
        <taxon>Pentapetalae</taxon>
        <taxon>asterids</taxon>
        <taxon>lamiids</taxon>
        <taxon>Gentianales</taxon>
        <taxon>Apocynaceae</taxon>
        <taxon>Rauvolfioideae</taxon>
        <taxon>Vinceae</taxon>
        <taxon>Catharanthinae</taxon>
        <taxon>Catharanthus</taxon>
    </lineage>
</organism>
<proteinExistence type="predicted"/>
<dbReference type="EMBL" id="CM044702">
    <property type="protein sequence ID" value="KAI5676795.1"/>
    <property type="molecule type" value="Genomic_DNA"/>
</dbReference>
<keyword evidence="2" id="KW-1185">Reference proteome</keyword>
<comment type="caution">
    <text evidence="1">The sequence shown here is derived from an EMBL/GenBank/DDBJ whole genome shotgun (WGS) entry which is preliminary data.</text>
</comment>
<reference evidence="2" key="1">
    <citation type="journal article" date="2023" name="Nat. Plants">
        <title>Single-cell RNA sequencing provides a high-resolution roadmap for understanding the multicellular compartmentation of specialized metabolism.</title>
        <authorList>
            <person name="Sun S."/>
            <person name="Shen X."/>
            <person name="Li Y."/>
            <person name="Li Y."/>
            <person name="Wang S."/>
            <person name="Li R."/>
            <person name="Zhang H."/>
            <person name="Shen G."/>
            <person name="Guo B."/>
            <person name="Wei J."/>
            <person name="Xu J."/>
            <person name="St-Pierre B."/>
            <person name="Chen S."/>
            <person name="Sun C."/>
        </authorList>
    </citation>
    <scope>NUCLEOTIDE SEQUENCE [LARGE SCALE GENOMIC DNA]</scope>
</reference>
<name>A0ACC0BVV6_CATRO</name>
<protein>
    <submittedName>
        <fullName evidence="1">Uncharacterized protein</fullName>
    </submittedName>
</protein>
<sequence>MSTSKLETDKFDGKSDFVMWQRKMKAILVQNKIAHAICNPDKYPESWKGKIFAKKLGDTHSCLTLHLNDNVLREIDKKTMLLKSGQNLKNPIWENSLAGSVFSGLLCNARRPSTDVLSTLHLTGTRCSLLEVENRQRESTLLSEDVDHGTFEEFIQMEEEYNMSLFEAVEMTPMRKTFTTAIAFMRGYGDASSYQKYLTSCYPIVIITKGQRSGSRSGSGTSFRGRGRPPRALGDSSTILPFYSSSEQVQDMIFIGYLADREHFIALHIENNFALPPIYLQWPWWCQVNVSSWCIPLSNRLVEWE</sequence>
<evidence type="ECO:0000313" key="2">
    <source>
        <dbReference type="Proteomes" id="UP001060085"/>
    </source>
</evidence>